<comment type="subcellular location">
    <subcellularLocation>
        <location evidence="1">Membrane</location>
        <topology evidence="1">Multi-pass membrane protein</topology>
    </subcellularLocation>
</comment>
<feature type="transmembrane region" description="Helical" evidence="7">
    <location>
        <begin position="111"/>
        <end position="130"/>
    </location>
</feature>
<dbReference type="Pfam" id="PF03547">
    <property type="entry name" value="Mem_trans"/>
    <property type="match status" value="1"/>
</dbReference>
<dbReference type="PANTHER" id="PTHR36838">
    <property type="entry name" value="AUXIN EFFLUX CARRIER FAMILY PROTEIN"/>
    <property type="match status" value="1"/>
</dbReference>
<feature type="transmembrane region" description="Helical" evidence="7">
    <location>
        <begin position="83"/>
        <end position="105"/>
    </location>
</feature>
<reference evidence="8 9" key="1">
    <citation type="submission" date="2021-06" db="EMBL/GenBank/DDBJ databases">
        <title>50 bacteria genomes isolated from Dapeng, Shenzhen, China.</title>
        <authorList>
            <person name="Zheng W."/>
            <person name="Yu S."/>
            <person name="Huang Y."/>
        </authorList>
    </citation>
    <scope>NUCLEOTIDE SEQUENCE [LARGE SCALE GENOMIC DNA]</scope>
    <source>
        <strain evidence="8 9">DP1N14-2</strain>
    </source>
</reference>
<dbReference type="Proteomes" id="UP000766629">
    <property type="component" value="Unassembled WGS sequence"/>
</dbReference>
<evidence type="ECO:0000256" key="6">
    <source>
        <dbReference type="ARBA" id="ARBA00023136"/>
    </source>
</evidence>
<keyword evidence="9" id="KW-1185">Reference proteome</keyword>
<feature type="transmembrane region" description="Helical" evidence="7">
    <location>
        <begin position="53"/>
        <end position="71"/>
    </location>
</feature>
<evidence type="ECO:0000256" key="4">
    <source>
        <dbReference type="ARBA" id="ARBA00022692"/>
    </source>
</evidence>
<evidence type="ECO:0008006" key="10">
    <source>
        <dbReference type="Google" id="ProtNLM"/>
    </source>
</evidence>
<dbReference type="InterPro" id="IPR004776">
    <property type="entry name" value="Mem_transp_PIN-like"/>
</dbReference>
<sequence>MAGFCAAADRRTAGSKAIRSFLRNPLVVAVALALALKFTGLTFPGGISQTIKMVASIAPVVALFVVGGIIAQFNVSPMWRRTAAIVVGKLVLHPALVFVVLSVLLGPADPFVLTAMLIAAVPMLSIYLVLGAAHGVEQVCATALVTSTVASFVTVSALIWVMRSYA</sequence>
<proteinExistence type="predicted"/>
<accession>A0ABS7NMC9</accession>
<evidence type="ECO:0000256" key="1">
    <source>
        <dbReference type="ARBA" id="ARBA00004141"/>
    </source>
</evidence>
<organism evidence="8 9">
    <name type="scientific">Leisingera daeponensis</name>
    <dbReference type="NCBI Taxonomy" id="405746"/>
    <lineage>
        <taxon>Bacteria</taxon>
        <taxon>Pseudomonadati</taxon>
        <taxon>Pseudomonadota</taxon>
        <taxon>Alphaproteobacteria</taxon>
        <taxon>Rhodobacterales</taxon>
        <taxon>Roseobacteraceae</taxon>
        <taxon>Leisingera</taxon>
    </lineage>
</organism>
<keyword evidence="4 7" id="KW-0812">Transmembrane</keyword>
<evidence type="ECO:0000256" key="2">
    <source>
        <dbReference type="ARBA" id="ARBA00022448"/>
    </source>
</evidence>
<dbReference type="PANTHER" id="PTHR36838:SF1">
    <property type="entry name" value="SLR1864 PROTEIN"/>
    <property type="match status" value="1"/>
</dbReference>
<keyword evidence="6 7" id="KW-0472">Membrane</keyword>
<comment type="caution">
    <text evidence="8">The sequence shown here is derived from an EMBL/GenBank/DDBJ whole genome shotgun (WGS) entry which is preliminary data.</text>
</comment>
<keyword evidence="5 7" id="KW-1133">Transmembrane helix</keyword>
<feature type="transmembrane region" description="Helical" evidence="7">
    <location>
        <begin position="142"/>
        <end position="162"/>
    </location>
</feature>
<name>A0ABS7NMC9_9RHOB</name>
<gene>
    <name evidence="8" type="ORF">KUV26_23270</name>
</gene>
<evidence type="ECO:0000256" key="5">
    <source>
        <dbReference type="ARBA" id="ARBA00022989"/>
    </source>
</evidence>
<evidence type="ECO:0000256" key="3">
    <source>
        <dbReference type="ARBA" id="ARBA00022475"/>
    </source>
</evidence>
<evidence type="ECO:0000256" key="7">
    <source>
        <dbReference type="SAM" id="Phobius"/>
    </source>
</evidence>
<dbReference type="RefSeq" id="WP_222510248.1">
    <property type="nucleotide sequence ID" value="NZ_JAHVJA010000031.1"/>
</dbReference>
<evidence type="ECO:0000313" key="8">
    <source>
        <dbReference type="EMBL" id="MBY6142355.1"/>
    </source>
</evidence>
<keyword evidence="2" id="KW-0813">Transport</keyword>
<feature type="transmembrane region" description="Helical" evidence="7">
    <location>
        <begin position="26"/>
        <end position="47"/>
    </location>
</feature>
<evidence type="ECO:0000313" key="9">
    <source>
        <dbReference type="Proteomes" id="UP000766629"/>
    </source>
</evidence>
<dbReference type="EMBL" id="JAHVJA010000031">
    <property type="protein sequence ID" value="MBY6142355.1"/>
    <property type="molecule type" value="Genomic_DNA"/>
</dbReference>
<protein>
    <recommendedName>
        <fullName evidence="10">AEC family transporter</fullName>
    </recommendedName>
</protein>
<keyword evidence="3" id="KW-1003">Cell membrane</keyword>